<feature type="compositionally biased region" description="Polar residues" evidence="5">
    <location>
        <begin position="144"/>
        <end position="153"/>
    </location>
</feature>
<comment type="similarity">
    <text evidence="1">Belongs to the GDA1/CD39 NTPase family.</text>
</comment>
<evidence type="ECO:0000256" key="1">
    <source>
        <dbReference type="ARBA" id="ARBA00009283"/>
    </source>
</evidence>
<dbReference type="GO" id="GO:0005794">
    <property type="term" value="C:Golgi apparatus"/>
    <property type="evidence" value="ECO:0007669"/>
    <property type="project" value="TreeGrafter"/>
</dbReference>
<feature type="region of interest" description="Disordered" evidence="5">
    <location>
        <begin position="320"/>
        <end position="371"/>
    </location>
</feature>
<organism evidence="7 8">
    <name type="scientific">Ambrosiozyma monospora</name>
    <name type="common">Yeast</name>
    <name type="synonym">Endomycopsis monosporus</name>
    <dbReference type="NCBI Taxonomy" id="43982"/>
    <lineage>
        <taxon>Eukaryota</taxon>
        <taxon>Fungi</taxon>
        <taxon>Dikarya</taxon>
        <taxon>Ascomycota</taxon>
        <taxon>Saccharomycotina</taxon>
        <taxon>Pichiomycetes</taxon>
        <taxon>Pichiales</taxon>
        <taxon>Pichiaceae</taxon>
        <taxon>Ambrosiozyma</taxon>
    </lineage>
</organism>
<feature type="compositionally biased region" description="Basic and acidic residues" evidence="5">
    <location>
        <begin position="1187"/>
        <end position="1203"/>
    </location>
</feature>
<dbReference type="EMBL" id="BSXU01000211">
    <property type="protein sequence ID" value="GMG19810.1"/>
    <property type="molecule type" value="Genomic_DNA"/>
</dbReference>
<dbReference type="GO" id="GO:0017111">
    <property type="term" value="F:ribonucleoside triphosphate phosphatase activity"/>
    <property type="evidence" value="ECO:0007669"/>
    <property type="project" value="TreeGrafter"/>
</dbReference>
<dbReference type="Gene3D" id="3.30.420.150">
    <property type="entry name" value="Exopolyphosphatase. Domain 2"/>
    <property type="match status" value="1"/>
</dbReference>
<feature type="compositionally biased region" description="Low complexity" evidence="5">
    <location>
        <begin position="1036"/>
        <end position="1051"/>
    </location>
</feature>
<dbReference type="AlphaFoldDB" id="A0A9W6YRA6"/>
<dbReference type="OrthoDB" id="6372431at2759"/>
<name>A0A9W6YRA6_AMBMO</name>
<feature type="region of interest" description="Disordered" evidence="5">
    <location>
        <begin position="1104"/>
        <end position="1129"/>
    </location>
</feature>
<proteinExistence type="inferred from homology"/>
<dbReference type="GO" id="GO:0045134">
    <property type="term" value="F:UDP phosphatase activity"/>
    <property type="evidence" value="ECO:0007669"/>
    <property type="project" value="TreeGrafter"/>
</dbReference>
<evidence type="ECO:0000313" key="8">
    <source>
        <dbReference type="Proteomes" id="UP001165063"/>
    </source>
</evidence>
<evidence type="ECO:0000313" key="7">
    <source>
        <dbReference type="EMBL" id="GMG19810.1"/>
    </source>
</evidence>
<keyword evidence="6" id="KW-0472">Membrane</keyword>
<gene>
    <name evidence="7" type="ORF">Amon01_000075900</name>
</gene>
<evidence type="ECO:0000256" key="5">
    <source>
        <dbReference type="SAM" id="MobiDB-lite"/>
    </source>
</evidence>
<keyword evidence="2" id="KW-0378">Hydrolase</keyword>
<keyword evidence="4" id="KW-0067">ATP-binding</keyword>
<feature type="compositionally biased region" description="Basic and acidic residues" evidence="5">
    <location>
        <begin position="320"/>
        <end position="330"/>
    </location>
</feature>
<dbReference type="GO" id="GO:0004382">
    <property type="term" value="F:GDP phosphatase activity"/>
    <property type="evidence" value="ECO:0007669"/>
    <property type="project" value="TreeGrafter"/>
</dbReference>
<keyword evidence="8" id="KW-1185">Reference proteome</keyword>
<comment type="caution">
    <text evidence="7">The sequence shown here is derived from an EMBL/GenBank/DDBJ whole genome shotgun (WGS) entry which is preliminary data.</text>
</comment>
<feature type="compositionally biased region" description="Polar residues" evidence="5">
    <location>
        <begin position="1116"/>
        <end position="1129"/>
    </location>
</feature>
<keyword evidence="6" id="KW-1133">Transmembrane helix</keyword>
<keyword evidence="4" id="KW-0547">Nucleotide-binding</keyword>
<feature type="region of interest" description="Disordered" evidence="5">
    <location>
        <begin position="119"/>
        <end position="163"/>
    </location>
</feature>
<feature type="binding site" evidence="4">
    <location>
        <begin position="383"/>
        <end position="387"/>
    </location>
    <ligand>
        <name>ATP</name>
        <dbReference type="ChEBI" id="CHEBI:30616"/>
    </ligand>
</feature>
<feature type="compositionally biased region" description="Basic and acidic residues" evidence="5">
    <location>
        <begin position="119"/>
        <end position="133"/>
    </location>
</feature>
<dbReference type="InterPro" id="IPR000407">
    <property type="entry name" value="GDA1_CD39_NTPase"/>
</dbReference>
<dbReference type="GO" id="GO:0006256">
    <property type="term" value="P:UDP catabolic process"/>
    <property type="evidence" value="ECO:0007669"/>
    <property type="project" value="TreeGrafter"/>
</dbReference>
<sequence length="1203" mass="131989">MRLPKRKNIKPTATTNSKSDKQLQSKKGAIKDENGIPYNYIIIIDAGSKGTRAYVYNWPSVQYMLANGHLKTTDTIDSISKDDLDLDVDMGLRLGLPNVDLQLVKRVDLDIDDLDLKEKEEHEQQSQNDHQDGNDDDNDNDNDASTSTTTLKPNNKFKIKSTNMNPITPINAKSLGLPEINSGFKWHKKIKPGITSFKDTTASKIGSNYLTHLLKKLYLIIPREQHYRTPIFMHATAGMRLLTPTQQNEILNEACDFLIKESGFYLPDCQTHVNVIDGDVEGLFGWIAVNSMTGNLKLLNPEPLVPMEPMEPLQPSEPLEARDTVAHSDSDSELDAETNPNPNPNSNPKTTNPKANTNTKTKPTIEESQQRHVDTVGLLELGGASTQVSFEPNDEETNKHLNQLIKLQLSTIGSIVPDLNYNVYSTSFLGYGLSQIHDRYLERLILKHLQLQVQLQLQVRDSDPDSDPDPASSSFVDVGVDSDVYSAKAKDSNGNDSDLIVDPCLPANQEKLIDFNDQIYTIIGSGDFTKCNELIYPLLIKDMKECSSKKQPDVSSCLLTDNVPQFDFLNERFVGVSGYWDTISKLLKFKFTNDGDEVDLKQLKSYGKVYSYDEMLSHTKKICSLSSDDLRSDGDGDGNVAGLDKSEVVDLCFKSTYLLNLLHNGLGLSKTSSNVTSTDANIDDGNDNGNDRIATMKEGQLTINDKINGLEFTWTLGRALLYASDESSIEYFDYVNNLNDKNKHLLKNSQKVGYFRQSSPGLFIRGSEQDGVELRPSFEIFDDYENPGFFRFLDHDDPLVLAVNAAKAAKAAAADGASDGKGSDVVNVDVDLNLDLDQKQDEGSGVIDINTGKFIPVNTNQNSDSSDTKEVYILDSQFNTHQPIYKKHPILFEIIVVLLVFILILNRYKLLRIISELFLFFRSVFWKLSYFAGIDDFFDRLFEKLFGWLGYGQCSSSGGNGYGYAGYSGVPGSSVHSGVNGGVGAGVGVGGMNGGSTGRAPVGGLNGSSSTSGGFSVRGAGSGIGLGLGRRGLGLGNSNSTSSSSSSNRLGRGNGNGGHSFRGGQIHWPLFSNRTKYKRLRSMDLDLESSGGDGDELAGLELQDLAPSSTSSSSTIAGKSSYRTSTSGFDNLDHPETIFEEDDESTSGRTSLIGVVGIDDNQINDVVDNDELDLDEFDISDVESDDGIERVRSDSDSEFDSRI</sequence>
<evidence type="ECO:0000256" key="6">
    <source>
        <dbReference type="SAM" id="Phobius"/>
    </source>
</evidence>
<accession>A0A9W6YRA6</accession>
<dbReference type="Pfam" id="PF01150">
    <property type="entry name" value="GDA1_CD39"/>
    <property type="match status" value="2"/>
</dbReference>
<evidence type="ECO:0000256" key="4">
    <source>
        <dbReference type="PIRSR" id="PIRSR600407-2"/>
    </source>
</evidence>
<evidence type="ECO:0000256" key="3">
    <source>
        <dbReference type="PIRSR" id="PIRSR600407-1"/>
    </source>
</evidence>
<evidence type="ECO:0000256" key="2">
    <source>
        <dbReference type="ARBA" id="ARBA00022801"/>
    </source>
</evidence>
<dbReference type="GO" id="GO:0046036">
    <property type="term" value="P:CTP metabolic process"/>
    <property type="evidence" value="ECO:0007669"/>
    <property type="project" value="TreeGrafter"/>
</dbReference>
<feature type="transmembrane region" description="Helical" evidence="6">
    <location>
        <begin position="890"/>
        <end position="908"/>
    </location>
</feature>
<protein>
    <submittedName>
        <fullName evidence="7">Unnamed protein product</fullName>
    </submittedName>
</protein>
<feature type="compositionally biased region" description="Low complexity" evidence="5">
    <location>
        <begin position="1104"/>
        <end position="1115"/>
    </location>
</feature>
<feature type="compositionally biased region" description="Gly residues" evidence="5">
    <location>
        <begin position="1052"/>
        <end position="1061"/>
    </location>
</feature>
<dbReference type="GO" id="GO:0005524">
    <property type="term" value="F:ATP binding"/>
    <property type="evidence" value="ECO:0007669"/>
    <property type="project" value="UniProtKB-KW"/>
</dbReference>
<feature type="region of interest" description="Disordered" evidence="5">
    <location>
        <begin position="1177"/>
        <end position="1203"/>
    </location>
</feature>
<feature type="compositionally biased region" description="Acidic residues" evidence="5">
    <location>
        <begin position="1177"/>
        <end position="1186"/>
    </location>
</feature>
<dbReference type="Proteomes" id="UP001165063">
    <property type="component" value="Unassembled WGS sequence"/>
</dbReference>
<dbReference type="PANTHER" id="PTHR11782">
    <property type="entry name" value="ADENOSINE/GUANOSINE DIPHOSPHATASE"/>
    <property type="match status" value="1"/>
</dbReference>
<dbReference type="Gene3D" id="3.30.420.40">
    <property type="match status" value="1"/>
</dbReference>
<feature type="compositionally biased region" description="Low complexity" evidence="5">
    <location>
        <begin position="338"/>
        <end position="362"/>
    </location>
</feature>
<keyword evidence="6" id="KW-0812">Transmembrane</keyword>
<feature type="region of interest" description="Disordered" evidence="5">
    <location>
        <begin position="1035"/>
        <end position="1065"/>
    </location>
</feature>
<feature type="compositionally biased region" description="Basic and acidic residues" evidence="5">
    <location>
        <begin position="18"/>
        <end position="28"/>
    </location>
</feature>
<dbReference type="GO" id="GO:0016020">
    <property type="term" value="C:membrane"/>
    <property type="evidence" value="ECO:0007669"/>
    <property type="project" value="TreeGrafter"/>
</dbReference>
<reference evidence="7" key="1">
    <citation type="submission" date="2023-04" db="EMBL/GenBank/DDBJ databases">
        <title>Ambrosiozyma monospora NBRC 1965.</title>
        <authorList>
            <person name="Ichikawa N."/>
            <person name="Sato H."/>
            <person name="Tonouchi N."/>
        </authorList>
    </citation>
    <scope>NUCLEOTIDE SEQUENCE</scope>
    <source>
        <strain evidence="7">NBRC 1965</strain>
    </source>
</reference>
<dbReference type="PANTHER" id="PTHR11782:SF121">
    <property type="entry name" value="NUCLEOSIDE-DIPHOSPHATASE MIG-23"/>
    <property type="match status" value="1"/>
</dbReference>
<feature type="active site" description="Proton acceptor" evidence="3">
    <location>
        <position position="281"/>
    </location>
</feature>
<feature type="region of interest" description="Disordered" evidence="5">
    <location>
        <begin position="1"/>
        <end position="28"/>
    </location>
</feature>